<organism evidence="2 3">
    <name type="scientific">Cimex lectularius</name>
    <name type="common">Bed bug</name>
    <name type="synonym">Acanthia lectularia</name>
    <dbReference type="NCBI Taxonomy" id="79782"/>
    <lineage>
        <taxon>Eukaryota</taxon>
        <taxon>Metazoa</taxon>
        <taxon>Ecdysozoa</taxon>
        <taxon>Arthropoda</taxon>
        <taxon>Hexapoda</taxon>
        <taxon>Insecta</taxon>
        <taxon>Pterygota</taxon>
        <taxon>Neoptera</taxon>
        <taxon>Paraneoptera</taxon>
        <taxon>Hemiptera</taxon>
        <taxon>Heteroptera</taxon>
        <taxon>Panheteroptera</taxon>
        <taxon>Cimicomorpha</taxon>
        <taxon>Cimicidae</taxon>
        <taxon>Cimex</taxon>
    </lineage>
</organism>
<evidence type="ECO:0000313" key="2">
    <source>
        <dbReference type="EnsemblMetazoa" id="XP_014244283.1"/>
    </source>
</evidence>
<dbReference type="OrthoDB" id="6407068at2759"/>
<dbReference type="Pfam" id="PF15008">
    <property type="entry name" value="DUF4518"/>
    <property type="match status" value="1"/>
</dbReference>
<accession>A0A8I6RDS0</accession>
<reference evidence="2" key="1">
    <citation type="submission" date="2022-01" db="UniProtKB">
        <authorList>
            <consortium name="EnsemblMetazoa"/>
        </authorList>
    </citation>
    <scope>IDENTIFICATION</scope>
</reference>
<evidence type="ECO:0000259" key="1">
    <source>
        <dbReference type="PROSITE" id="PS50177"/>
    </source>
</evidence>
<protein>
    <recommendedName>
        <fullName evidence="1">NTF2 domain-containing protein</fullName>
    </recommendedName>
</protein>
<sequence length="276" mass="31258">MLSEQDKANLRDLLVRLPLSDLLDLAKTSSNGLLNVETKTEALEIILQHQESLWHFLTKKRITKGILFQYLSDKGVRLPTGIDKSSIMQRIIDFWAVTPQSLEPEKKMTVTNTVEIRTSLDDPAMLNTFSLEFAKWFYSKINELVIKKGGETLDKTDFWKESTASVKIIASEITTDEAQGTEGIINMIWELQNSHKLLFLPNLDQSGIKAKIDPHGLLAILTCGTLHKESGEVVGVFEQMFLLARDPNRSDTWKIKKTEMTLRSGSQINTQEELPI</sequence>
<dbReference type="AlphaFoldDB" id="A0A8I6RDS0"/>
<dbReference type="InterPro" id="IPR018222">
    <property type="entry name" value="Nuclear_transport_factor_2_euk"/>
</dbReference>
<feature type="domain" description="NTF2" evidence="1">
    <location>
        <begin position="129"/>
        <end position="262"/>
    </location>
</feature>
<evidence type="ECO:0000313" key="3">
    <source>
        <dbReference type="Proteomes" id="UP000494040"/>
    </source>
</evidence>
<dbReference type="KEGG" id="clec:106663724"/>
<dbReference type="InterPro" id="IPR026698">
    <property type="entry name" value="UPF_C3orf38"/>
</dbReference>
<dbReference type="PANTHER" id="PTHR21084:SF1">
    <property type="entry name" value="DENSE INCISORS"/>
    <property type="match status" value="1"/>
</dbReference>
<name>A0A8I6RDS0_CIMLE</name>
<keyword evidence="3" id="KW-1185">Reference proteome</keyword>
<dbReference type="Proteomes" id="UP000494040">
    <property type="component" value="Unassembled WGS sequence"/>
</dbReference>
<gene>
    <name evidence="2" type="primary">106663724</name>
</gene>
<dbReference type="EnsemblMetazoa" id="XM_014388797.2">
    <property type="protein sequence ID" value="XP_014244283.1"/>
    <property type="gene ID" value="LOC106663724"/>
</dbReference>
<dbReference type="OMA" id="AKEYWCE"/>
<dbReference type="PROSITE" id="PS50177">
    <property type="entry name" value="NTF2_DOMAIN"/>
    <property type="match status" value="1"/>
</dbReference>
<proteinExistence type="predicted"/>
<dbReference type="PANTHER" id="PTHR21084">
    <property type="entry name" value="DENSE INCISORS"/>
    <property type="match status" value="1"/>
</dbReference>